<dbReference type="Proteomes" id="UP000092461">
    <property type="component" value="Unassembled WGS sequence"/>
</dbReference>
<keyword evidence="4" id="KW-0175">Coiled coil</keyword>
<evidence type="ECO:0000256" key="2">
    <source>
        <dbReference type="ARBA" id="ARBA00022884"/>
    </source>
</evidence>
<dbReference type="InterPro" id="IPR035979">
    <property type="entry name" value="RBD_domain_sf"/>
</dbReference>
<keyword evidence="7" id="KW-0808">Transferase</keyword>
<dbReference type="InterPro" id="IPR050666">
    <property type="entry name" value="ESRP"/>
</dbReference>
<feature type="compositionally biased region" description="Polar residues" evidence="5">
    <location>
        <begin position="772"/>
        <end position="788"/>
    </location>
</feature>
<dbReference type="InterPro" id="IPR012677">
    <property type="entry name" value="Nucleotide-bd_a/b_plait_sf"/>
</dbReference>
<feature type="region of interest" description="Disordered" evidence="5">
    <location>
        <begin position="656"/>
        <end position="811"/>
    </location>
</feature>
<keyword evidence="1" id="KW-0677">Repeat</keyword>
<dbReference type="Pfam" id="PF00076">
    <property type="entry name" value="RRM_1"/>
    <property type="match status" value="2"/>
</dbReference>
<dbReference type="GO" id="GO:0003723">
    <property type="term" value="F:RNA binding"/>
    <property type="evidence" value="ECO:0007669"/>
    <property type="project" value="UniProtKB-UniRule"/>
</dbReference>
<feature type="domain" description="RRM" evidence="6">
    <location>
        <begin position="1071"/>
        <end position="1149"/>
    </location>
</feature>
<dbReference type="EMBL" id="AJWK01026188">
    <property type="status" value="NOT_ANNOTATED_CDS"/>
    <property type="molecule type" value="Genomic_DNA"/>
</dbReference>
<dbReference type="SMART" id="SM00360">
    <property type="entry name" value="RRM"/>
    <property type="match status" value="5"/>
</dbReference>
<dbReference type="EMBL" id="AJWK01026187">
    <property type="status" value="NOT_ANNOTATED_CDS"/>
    <property type="molecule type" value="Genomic_DNA"/>
</dbReference>
<feature type="coiled-coil region" evidence="4">
    <location>
        <begin position="149"/>
        <end position="185"/>
    </location>
</feature>
<feature type="compositionally biased region" description="Basic and acidic residues" evidence="5">
    <location>
        <begin position="731"/>
        <end position="770"/>
    </location>
</feature>
<protein>
    <submittedName>
        <fullName evidence="7">Putative dual specificity protein kinase spla</fullName>
    </submittedName>
</protein>
<keyword evidence="7" id="KW-0418">Kinase</keyword>
<dbReference type="AlphaFoldDB" id="A0A1B0CSL0"/>
<feature type="region of interest" description="Disordered" evidence="5">
    <location>
        <begin position="984"/>
        <end position="1009"/>
    </location>
</feature>
<feature type="compositionally biased region" description="Polar residues" evidence="5">
    <location>
        <begin position="414"/>
        <end position="439"/>
    </location>
</feature>
<dbReference type="GO" id="GO:0016301">
    <property type="term" value="F:kinase activity"/>
    <property type="evidence" value="ECO:0007669"/>
    <property type="project" value="UniProtKB-KW"/>
</dbReference>
<evidence type="ECO:0000313" key="8">
    <source>
        <dbReference type="EnsemblMetazoa" id="LLOJ007859-PA"/>
    </source>
</evidence>
<dbReference type="PANTHER" id="PTHR13976">
    <property type="entry name" value="HETEROGENEOUS NUCLEAR RIBONUCLEOPROTEIN-RELATED"/>
    <property type="match status" value="1"/>
</dbReference>
<organism evidence="8 9">
    <name type="scientific">Lutzomyia longipalpis</name>
    <name type="common">Sand fly</name>
    <dbReference type="NCBI Taxonomy" id="7200"/>
    <lineage>
        <taxon>Eukaryota</taxon>
        <taxon>Metazoa</taxon>
        <taxon>Ecdysozoa</taxon>
        <taxon>Arthropoda</taxon>
        <taxon>Hexapoda</taxon>
        <taxon>Insecta</taxon>
        <taxon>Pterygota</taxon>
        <taxon>Neoptera</taxon>
        <taxon>Endopterygota</taxon>
        <taxon>Diptera</taxon>
        <taxon>Nematocera</taxon>
        <taxon>Psychodoidea</taxon>
        <taxon>Psychodidae</taxon>
        <taxon>Lutzomyia</taxon>
        <taxon>Lutzomyia</taxon>
    </lineage>
</organism>
<feature type="compositionally biased region" description="Basic and acidic residues" evidence="5">
    <location>
        <begin position="313"/>
        <end position="349"/>
    </location>
</feature>
<feature type="compositionally biased region" description="Basic and acidic residues" evidence="5">
    <location>
        <begin position="681"/>
        <end position="713"/>
    </location>
</feature>
<evidence type="ECO:0000256" key="1">
    <source>
        <dbReference type="ARBA" id="ARBA00022737"/>
    </source>
</evidence>
<evidence type="ECO:0000259" key="6">
    <source>
        <dbReference type="PROSITE" id="PS50102"/>
    </source>
</evidence>
<sequence length="1149" mass="130270">MSVIIRLQNLPWSANALDIRAFFKGLSILDGGVNIVGGEMGDAFIAFSTDEDARQALMMTGGKIKEVGVQLFLSSRAEMQKVIETARQQTTAAFAQVAPTPPPPVITPIAPVVTTIVAATPVIETPPVVATPIGAAAAIASPLSNLLTRQMLEQKFQQQEQEKLQQQLEQQLLEHKKALLQQQLEKQGGFNMELGKSILMGEQFTQQLSLQQQQQLLQQRFQQQGGQEKPLPQLMQQHVRDPRRSIEKNDKLGGLSDRDKDRDRRGRDRKSRSRSRDRRRSRSRDRSSRRRRERSRSRDRRDRDRDRRRRDRRTNSRERSHDRDRSSKESDRERNKDRPRDEGGAKDLALKGNQGVFASGIWDIPPNIQNTTTQPLTLQPTVDISNAASASSLSPEERTNLLKLSEKRDLNAFQGGNSWNNSAGYSTGNSNASSRGSGQMDTGLCVRISGMELITGYGEIRRFFQGLAINSSGIKMINDTNGKRIGEACVEFIRPDYRRYALMRDGMMLKEKKVHVVAITQEEFDKEIDSYRPLFMQRGRNNQEPFEVEDDNSREKVQSDADEPTRCLKMTNLPAYATQQDIKKMYANFSIDEIVLVQENSRVCTAYVRFFRSNDAKMAFNLPSGSLLYRNLDISLCEEEKFNRMMMYHAGGIRDSVRSEREERTDGDRYDRGHYGGRQYSTEDRGGQFDSHRDRGNYDGQRDRKQYDSDGRSSDGQQQHSRSQFRARGRSRFDNPDRKQFESKQYESHTIEDNDESKCERADEGNKENSDSESAYNPEQDITNTTAVGSERKDNKGEAEKQNDSVESENVLQIDEDSHNEEVYKIDDDDCIPAEVEVSMDIVSQESNEECTNVFKKHEDPRLSRGTLNDSIQLSFNQSSLDPRLNRAAAQENRDPRLGIGRKLIITDRDVVDFFSDVGLIPLRVHMLLNTVGQPSGDCFVEFSNPEDAEKALVKNRQHLGQNTVTVETIAREKVEEILNSFDEPSPAFEVDSPDDMTPPPPTPPFGMRSGSFGMQQPPNLMRMRGPFPPRLMGPNGPAGPMGPPFGGVRPPFGAIRMNGNGMMNLMPKGCIVAAENLPYRATYDDILEFFRGFDLTPTDIMRRFNDKGQATGDARIRFVNPGEAMRAVETRNQMRMMGRPVYLNLLDN</sequence>
<dbReference type="PROSITE" id="PS50102">
    <property type="entry name" value="RRM"/>
    <property type="match status" value="1"/>
</dbReference>
<keyword evidence="9" id="KW-1185">Reference proteome</keyword>
<dbReference type="EMBL" id="AJWK01026189">
    <property type="status" value="NOT_ANNOTATED_CDS"/>
    <property type="molecule type" value="Genomic_DNA"/>
</dbReference>
<evidence type="ECO:0000256" key="4">
    <source>
        <dbReference type="SAM" id="Coils"/>
    </source>
</evidence>
<proteinExistence type="predicted"/>
<feature type="compositionally biased region" description="Basic and acidic residues" evidence="5">
    <location>
        <begin position="656"/>
        <end position="674"/>
    </location>
</feature>
<dbReference type="SUPFAM" id="SSF54928">
    <property type="entry name" value="RNA-binding domain, RBD"/>
    <property type="match status" value="4"/>
</dbReference>
<feature type="compositionally biased region" description="Basic and acidic residues" evidence="5">
    <location>
        <begin position="790"/>
        <end position="804"/>
    </location>
</feature>
<dbReference type="EMBL" id="GITU01002577">
    <property type="protein sequence ID" value="MBC1171280.1"/>
    <property type="molecule type" value="Transcribed_RNA"/>
</dbReference>
<dbReference type="Gene3D" id="3.30.70.330">
    <property type="match status" value="5"/>
</dbReference>
<dbReference type="InterPro" id="IPR000504">
    <property type="entry name" value="RRM_dom"/>
</dbReference>
<evidence type="ECO:0000313" key="9">
    <source>
        <dbReference type="Proteomes" id="UP000092461"/>
    </source>
</evidence>
<reference evidence="8" key="3">
    <citation type="submission" date="2020-05" db="UniProtKB">
        <authorList>
            <consortium name="EnsemblMetazoa"/>
        </authorList>
    </citation>
    <scope>IDENTIFICATION</scope>
    <source>
        <strain evidence="8">Jacobina</strain>
    </source>
</reference>
<dbReference type="EnsemblMetazoa" id="LLOJ007859-RA">
    <property type="protein sequence ID" value="LLOJ007859-PA"/>
    <property type="gene ID" value="LLOJ007859"/>
</dbReference>
<feature type="compositionally biased region" description="Basic residues" evidence="5">
    <location>
        <begin position="267"/>
        <end position="298"/>
    </location>
</feature>
<evidence type="ECO:0000256" key="5">
    <source>
        <dbReference type="SAM" id="MobiDB-lite"/>
    </source>
</evidence>
<evidence type="ECO:0000256" key="3">
    <source>
        <dbReference type="PROSITE-ProRule" id="PRU00176"/>
    </source>
</evidence>
<keyword evidence="2 3" id="KW-0694">RNA-binding</keyword>
<reference evidence="9" key="1">
    <citation type="submission" date="2012-05" db="EMBL/GenBank/DDBJ databases">
        <title>Whole Genome Assembly of Lutzomyia longipalpis.</title>
        <authorList>
            <person name="Richards S."/>
            <person name="Qu C."/>
            <person name="Dillon R."/>
            <person name="Worley K."/>
            <person name="Scherer S."/>
            <person name="Batterton M."/>
            <person name="Taylor A."/>
            <person name="Hawes A."/>
            <person name="Hernandez B."/>
            <person name="Kovar C."/>
            <person name="Mandapat C."/>
            <person name="Pham C."/>
            <person name="Qu C."/>
            <person name="Jing C."/>
            <person name="Bess C."/>
            <person name="Bandaranaike D."/>
            <person name="Ngo D."/>
            <person name="Ongeri F."/>
            <person name="Arias F."/>
            <person name="Lara F."/>
            <person name="Weissenberger G."/>
            <person name="Kamau G."/>
            <person name="Han H."/>
            <person name="Shen H."/>
            <person name="Dinh H."/>
            <person name="Khalil I."/>
            <person name="Jones J."/>
            <person name="Shafer J."/>
            <person name="Jayaseelan J."/>
            <person name="Quiroz J."/>
            <person name="Blankenburg K."/>
            <person name="Nguyen L."/>
            <person name="Jackson L."/>
            <person name="Francisco L."/>
            <person name="Tang L.-Y."/>
            <person name="Pu L.-L."/>
            <person name="Perales L."/>
            <person name="Lorensuhewa L."/>
            <person name="Munidasa M."/>
            <person name="Coyle M."/>
            <person name="Taylor M."/>
            <person name="Puazo M."/>
            <person name="Firestine M."/>
            <person name="Scheel M."/>
            <person name="Javaid M."/>
            <person name="Wang M."/>
            <person name="Li M."/>
            <person name="Tabassum N."/>
            <person name="Saada N."/>
            <person name="Osuji N."/>
            <person name="Aqrawi P."/>
            <person name="Fu Q."/>
            <person name="Thornton R."/>
            <person name="Raj R."/>
            <person name="Goodspeed R."/>
            <person name="Mata R."/>
            <person name="Najjar R."/>
            <person name="Gubbala S."/>
            <person name="Lee S."/>
            <person name="Denson S."/>
            <person name="Patil S."/>
            <person name="Macmil S."/>
            <person name="Qi S."/>
            <person name="Matskevitch T."/>
            <person name="Palculict T."/>
            <person name="Mathew T."/>
            <person name="Vee V."/>
            <person name="Velamala V."/>
            <person name="Korchina V."/>
            <person name="Cai W."/>
            <person name="Liu W."/>
            <person name="Dai W."/>
            <person name="Zou X."/>
            <person name="Zhu Y."/>
            <person name="Zhang Y."/>
            <person name="Wu Y.-Q."/>
            <person name="Xin Y."/>
            <person name="Nazarath L."/>
            <person name="Kovar C."/>
            <person name="Han Y."/>
            <person name="Muzny D."/>
            <person name="Gibbs R."/>
        </authorList>
    </citation>
    <scope>NUCLEOTIDE SEQUENCE [LARGE SCALE GENOMIC DNA]</scope>
    <source>
        <strain evidence="9">Jacobina</strain>
    </source>
</reference>
<name>A0A1B0CSL0_LUTLO</name>
<feature type="region of interest" description="Disordered" evidence="5">
    <location>
        <begin position="542"/>
        <end position="562"/>
    </location>
</feature>
<dbReference type="VEuPathDB" id="VectorBase:LLONM1_008222"/>
<dbReference type="CDD" id="cd12254">
    <property type="entry name" value="RRM_hnRNPH_ESRPs_RBM12_like"/>
    <property type="match status" value="2"/>
</dbReference>
<dbReference type="VEuPathDB" id="VectorBase:LLOJ007859"/>
<reference evidence="7" key="2">
    <citation type="journal article" date="2020" name="BMC">
        <title>Leishmania infection induces a limited differential gene expression in the sand fly midgut.</title>
        <authorList>
            <person name="Coutinho-Abreu I.V."/>
            <person name="Serafim T.D."/>
            <person name="Meneses C."/>
            <person name="Kamhawi S."/>
            <person name="Oliveira F."/>
            <person name="Valenzuela J.G."/>
        </authorList>
    </citation>
    <scope>NUCLEOTIDE SEQUENCE</scope>
    <source>
        <strain evidence="7">Jacobina</strain>
        <tissue evidence="7">Midgut</tissue>
    </source>
</reference>
<feature type="region of interest" description="Disordered" evidence="5">
    <location>
        <begin position="413"/>
        <end position="439"/>
    </location>
</feature>
<accession>A0A1B0CSL0</accession>
<evidence type="ECO:0000313" key="7">
    <source>
        <dbReference type="EMBL" id="MBC1171280.1"/>
    </source>
</evidence>
<feature type="compositionally biased region" description="Basic and acidic residues" evidence="5">
    <location>
        <begin position="238"/>
        <end position="266"/>
    </location>
</feature>
<dbReference type="CDD" id="cd12510">
    <property type="entry name" value="RRM1_RBM12_like"/>
    <property type="match status" value="1"/>
</dbReference>
<feature type="region of interest" description="Disordered" evidence="5">
    <location>
        <begin position="221"/>
        <end position="352"/>
    </location>
</feature>
<feature type="compositionally biased region" description="Basic and acidic residues" evidence="5">
    <location>
        <begin position="551"/>
        <end position="562"/>
    </location>
</feature>